<dbReference type="InterPro" id="IPR034686">
    <property type="entry name" value="Terpene_cyclase-like_2"/>
</dbReference>
<dbReference type="AlphaFoldDB" id="K0F5I9"/>
<dbReference type="GO" id="GO:0046872">
    <property type="term" value="F:metal ion binding"/>
    <property type="evidence" value="ECO:0007669"/>
    <property type="project" value="UniProtKB-KW"/>
</dbReference>
<dbReference type="STRING" id="1133849.O3I_023980"/>
<dbReference type="eggNOG" id="ENOG50341XU">
    <property type="taxonomic scope" value="Bacteria"/>
</dbReference>
<protein>
    <recommendedName>
        <fullName evidence="2">Terpene synthase</fullName>
        <ecNumber evidence="2">4.2.3.-</ecNumber>
    </recommendedName>
</protein>
<keyword evidence="1 2" id="KW-0456">Lyase</keyword>
<gene>
    <name evidence="3" type="ORF">O3I_023980</name>
</gene>
<dbReference type="PANTHER" id="PTHR35201:SF4">
    <property type="entry name" value="BETA-PINACENE SYNTHASE-RELATED"/>
    <property type="match status" value="1"/>
</dbReference>
<comment type="cofactor">
    <cofactor evidence="2">
        <name>Mg(2+)</name>
        <dbReference type="ChEBI" id="CHEBI:18420"/>
    </cofactor>
</comment>
<dbReference type="InterPro" id="IPR008949">
    <property type="entry name" value="Isoprenoid_synthase_dom_sf"/>
</dbReference>
<name>K0F5I9_NOCB7</name>
<sequence>MRAQYLAMRQQGRRWSLRGLFSMADCDIADYCGDFTPNRYGALACAEVERFCRRHSIWLSADGPHYNSMTPYLHRSAVTAERMTTIGIFNAILFWLNDTVGREKFPHLTHAARFAAREGVLRLCETLDTGSTTADPTPITEAMAEFRSMLVREAADDWLDYFIGSTIEHLTLAIRDHNARARGTVPTVAEYIDIRGHVSGMRPAVALYEFARNEYLSWDRIREAELDAPLTQLRELTVQFAALMNDIFSFEKECIVDRSDFNLIPVCLLNQPRSTLAEAIFNAAELVRDRFNDLRRTHALLLEKCDDRPGTVAEAVRTHADDLVDGAKATWVWQTTTSRYQGISIFLENTRH</sequence>
<organism evidence="3 4">
    <name type="scientific">Nocardia brasiliensis (strain ATCC 700358 / HUJEG-1)</name>
    <dbReference type="NCBI Taxonomy" id="1133849"/>
    <lineage>
        <taxon>Bacteria</taxon>
        <taxon>Bacillati</taxon>
        <taxon>Actinomycetota</taxon>
        <taxon>Actinomycetes</taxon>
        <taxon>Mycobacteriales</taxon>
        <taxon>Nocardiaceae</taxon>
        <taxon>Nocardia</taxon>
    </lineage>
</organism>
<keyword evidence="2" id="KW-0460">Magnesium</keyword>
<dbReference type="PANTHER" id="PTHR35201">
    <property type="entry name" value="TERPENE SYNTHASE"/>
    <property type="match status" value="1"/>
</dbReference>
<dbReference type="SUPFAM" id="SSF48576">
    <property type="entry name" value="Terpenoid synthases"/>
    <property type="match status" value="1"/>
</dbReference>
<dbReference type="EC" id="4.2.3.-" evidence="2"/>
<proteinExistence type="inferred from homology"/>
<keyword evidence="2" id="KW-0479">Metal-binding</keyword>
<evidence type="ECO:0000256" key="2">
    <source>
        <dbReference type="RuleBase" id="RU366034"/>
    </source>
</evidence>
<dbReference type="Gene3D" id="1.10.600.10">
    <property type="entry name" value="Farnesyl Diphosphate Synthase"/>
    <property type="match status" value="1"/>
</dbReference>
<evidence type="ECO:0000313" key="3">
    <source>
        <dbReference type="EMBL" id="AFU02751.1"/>
    </source>
</evidence>
<dbReference type="KEGG" id="nbr:O3I_023980"/>
<dbReference type="EMBL" id="CP003876">
    <property type="protein sequence ID" value="AFU02751.1"/>
    <property type="molecule type" value="Genomic_DNA"/>
</dbReference>
<reference evidence="3 4" key="1">
    <citation type="journal article" date="2012" name="J. Bacteriol.">
        <title>Complete genome sequence of Nocardia brasiliensis HUJEG-1.</title>
        <authorList>
            <person name="Vera-Cabrera L."/>
            <person name="Ortiz-Lopez R."/>
            <person name="Elizondo-Gonzalez R."/>
            <person name="Perez-Maya A.A."/>
            <person name="Ocampo-Candiani J."/>
        </authorList>
    </citation>
    <scope>NUCLEOTIDE SEQUENCE [LARGE SCALE GENOMIC DNA]</scope>
    <source>
        <strain evidence="4">ATCC 700358</strain>
    </source>
</reference>
<comment type="similarity">
    <text evidence="2">Belongs to the terpene synthase family.</text>
</comment>
<dbReference type="Proteomes" id="UP000006304">
    <property type="component" value="Chromosome"/>
</dbReference>
<dbReference type="Pfam" id="PF19086">
    <property type="entry name" value="Terpene_syn_C_2"/>
    <property type="match status" value="1"/>
</dbReference>
<dbReference type="GO" id="GO:0010333">
    <property type="term" value="F:terpene synthase activity"/>
    <property type="evidence" value="ECO:0007669"/>
    <property type="project" value="InterPro"/>
</dbReference>
<evidence type="ECO:0000256" key="1">
    <source>
        <dbReference type="ARBA" id="ARBA00023239"/>
    </source>
</evidence>
<dbReference type="HOGENOM" id="CLU_787157_0_0_11"/>
<accession>K0F5I9</accession>
<evidence type="ECO:0000313" key="4">
    <source>
        <dbReference type="Proteomes" id="UP000006304"/>
    </source>
</evidence>
<keyword evidence="4" id="KW-1185">Reference proteome</keyword>